<comment type="caution">
    <text evidence="2">The sequence shown here is derived from an EMBL/GenBank/DDBJ whole genome shotgun (WGS) entry which is preliminary data.</text>
</comment>
<feature type="region of interest" description="Disordered" evidence="1">
    <location>
        <begin position="47"/>
        <end position="95"/>
    </location>
</feature>
<dbReference type="Proteomes" id="UP000821837">
    <property type="component" value="Chromosome 3"/>
</dbReference>
<organism evidence="2 3">
    <name type="scientific">Rhipicephalus sanguineus</name>
    <name type="common">Brown dog tick</name>
    <name type="synonym">Ixodes sanguineus</name>
    <dbReference type="NCBI Taxonomy" id="34632"/>
    <lineage>
        <taxon>Eukaryota</taxon>
        <taxon>Metazoa</taxon>
        <taxon>Ecdysozoa</taxon>
        <taxon>Arthropoda</taxon>
        <taxon>Chelicerata</taxon>
        <taxon>Arachnida</taxon>
        <taxon>Acari</taxon>
        <taxon>Parasitiformes</taxon>
        <taxon>Ixodida</taxon>
        <taxon>Ixodoidea</taxon>
        <taxon>Ixodidae</taxon>
        <taxon>Rhipicephalinae</taxon>
        <taxon>Rhipicephalus</taxon>
        <taxon>Rhipicephalus</taxon>
    </lineage>
</organism>
<feature type="region of interest" description="Disordered" evidence="1">
    <location>
        <begin position="107"/>
        <end position="193"/>
    </location>
</feature>
<gene>
    <name evidence="2" type="ORF">HPB52_021273</name>
</gene>
<feature type="compositionally biased region" description="Basic and acidic residues" evidence="1">
    <location>
        <begin position="47"/>
        <end position="57"/>
    </location>
</feature>
<evidence type="ECO:0000256" key="1">
    <source>
        <dbReference type="SAM" id="MobiDB-lite"/>
    </source>
</evidence>
<accession>A0A9D4Q5J2</accession>
<proteinExistence type="predicted"/>
<feature type="compositionally biased region" description="Pro residues" evidence="1">
    <location>
        <begin position="181"/>
        <end position="193"/>
    </location>
</feature>
<reference evidence="2" key="1">
    <citation type="journal article" date="2020" name="Cell">
        <title>Large-Scale Comparative Analyses of Tick Genomes Elucidate Their Genetic Diversity and Vector Capacities.</title>
        <authorList>
            <consortium name="Tick Genome and Microbiome Consortium (TIGMIC)"/>
            <person name="Jia N."/>
            <person name="Wang J."/>
            <person name="Shi W."/>
            <person name="Du L."/>
            <person name="Sun Y."/>
            <person name="Zhan W."/>
            <person name="Jiang J.F."/>
            <person name="Wang Q."/>
            <person name="Zhang B."/>
            <person name="Ji P."/>
            <person name="Bell-Sakyi L."/>
            <person name="Cui X.M."/>
            <person name="Yuan T.T."/>
            <person name="Jiang B.G."/>
            <person name="Yang W.F."/>
            <person name="Lam T.T."/>
            <person name="Chang Q.C."/>
            <person name="Ding S.J."/>
            <person name="Wang X.J."/>
            <person name="Zhu J.G."/>
            <person name="Ruan X.D."/>
            <person name="Zhao L."/>
            <person name="Wei J.T."/>
            <person name="Ye R.Z."/>
            <person name="Que T.C."/>
            <person name="Du C.H."/>
            <person name="Zhou Y.H."/>
            <person name="Cheng J.X."/>
            <person name="Dai P.F."/>
            <person name="Guo W.B."/>
            <person name="Han X.H."/>
            <person name="Huang E.J."/>
            <person name="Li L.F."/>
            <person name="Wei W."/>
            <person name="Gao Y.C."/>
            <person name="Liu J.Z."/>
            <person name="Shao H.Z."/>
            <person name="Wang X."/>
            <person name="Wang C.C."/>
            <person name="Yang T.C."/>
            <person name="Huo Q.B."/>
            <person name="Li W."/>
            <person name="Chen H.Y."/>
            <person name="Chen S.E."/>
            <person name="Zhou L.G."/>
            <person name="Ni X.B."/>
            <person name="Tian J.H."/>
            <person name="Sheng Y."/>
            <person name="Liu T."/>
            <person name="Pan Y.S."/>
            <person name="Xia L.Y."/>
            <person name="Li J."/>
            <person name="Zhao F."/>
            <person name="Cao W.C."/>
        </authorList>
    </citation>
    <scope>NUCLEOTIDE SEQUENCE</scope>
    <source>
        <strain evidence="2">Rsan-2018</strain>
    </source>
</reference>
<name>A0A9D4Q5J2_RHISA</name>
<dbReference type="EMBL" id="JABSTV010001249">
    <property type="protein sequence ID" value="KAH7963506.1"/>
    <property type="molecule type" value="Genomic_DNA"/>
</dbReference>
<protein>
    <submittedName>
        <fullName evidence="2">Uncharacterized protein</fullName>
    </submittedName>
</protein>
<reference evidence="2" key="2">
    <citation type="submission" date="2021-09" db="EMBL/GenBank/DDBJ databases">
        <authorList>
            <person name="Jia N."/>
            <person name="Wang J."/>
            <person name="Shi W."/>
            <person name="Du L."/>
            <person name="Sun Y."/>
            <person name="Zhan W."/>
            <person name="Jiang J."/>
            <person name="Wang Q."/>
            <person name="Zhang B."/>
            <person name="Ji P."/>
            <person name="Sakyi L.B."/>
            <person name="Cui X."/>
            <person name="Yuan T."/>
            <person name="Jiang B."/>
            <person name="Yang W."/>
            <person name="Lam T.T.-Y."/>
            <person name="Chang Q."/>
            <person name="Ding S."/>
            <person name="Wang X."/>
            <person name="Zhu J."/>
            <person name="Ruan X."/>
            <person name="Zhao L."/>
            <person name="Wei J."/>
            <person name="Que T."/>
            <person name="Du C."/>
            <person name="Cheng J."/>
            <person name="Dai P."/>
            <person name="Han X."/>
            <person name="Huang E."/>
            <person name="Gao Y."/>
            <person name="Liu J."/>
            <person name="Shao H."/>
            <person name="Ye R."/>
            <person name="Li L."/>
            <person name="Wei W."/>
            <person name="Wang X."/>
            <person name="Wang C."/>
            <person name="Huo Q."/>
            <person name="Li W."/>
            <person name="Guo W."/>
            <person name="Chen H."/>
            <person name="Chen S."/>
            <person name="Zhou L."/>
            <person name="Zhou L."/>
            <person name="Ni X."/>
            <person name="Tian J."/>
            <person name="Zhou Y."/>
            <person name="Sheng Y."/>
            <person name="Liu T."/>
            <person name="Pan Y."/>
            <person name="Xia L."/>
            <person name="Li J."/>
            <person name="Zhao F."/>
            <person name="Cao W."/>
        </authorList>
    </citation>
    <scope>NUCLEOTIDE SEQUENCE</scope>
    <source>
        <strain evidence="2">Rsan-2018</strain>
        <tissue evidence="2">Larvae</tissue>
    </source>
</reference>
<dbReference type="AlphaFoldDB" id="A0A9D4Q5J2"/>
<dbReference type="VEuPathDB" id="VectorBase:RSAN_056731"/>
<evidence type="ECO:0000313" key="2">
    <source>
        <dbReference type="EMBL" id="KAH7963506.1"/>
    </source>
</evidence>
<keyword evidence="3" id="KW-1185">Reference proteome</keyword>
<feature type="region of interest" description="Disordered" evidence="1">
    <location>
        <begin position="1"/>
        <end position="29"/>
    </location>
</feature>
<sequence>MLRDLQMHCTRRRWPSPMSSGSPVHVQPPGTGLPLFVGLVTRHREACPHGRNMDRPRLYRPSRGLDVASPLGDPAPPLLGDPPLDAPAVPWTPSLRSAPDRAIAALHGQGDQDPLPGLRNFPPRPQDGSLHRRPASLRQQSGTPSFDHRNHRQLQQPSRPPSLSFARPPDLLAQGVLPAPTSVPPPTLPPQPPSMTCSISTNEPLLIEGEGVVWVSPFALDKEDAIKGVFPRSASVYFLRASADPWP</sequence>
<evidence type="ECO:0000313" key="3">
    <source>
        <dbReference type="Proteomes" id="UP000821837"/>
    </source>
</evidence>